<dbReference type="InterPro" id="IPR050704">
    <property type="entry name" value="Peptidase_C85-like"/>
</dbReference>
<feature type="domain" description="OTU" evidence="2">
    <location>
        <begin position="190"/>
        <end position="358"/>
    </location>
</feature>
<feature type="compositionally biased region" description="Basic residues" evidence="1">
    <location>
        <begin position="43"/>
        <end position="57"/>
    </location>
</feature>
<reference evidence="3" key="1">
    <citation type="submission" date="2021-01" db="EMBL/GenBank/DDBJ databases">
        <authorList>
            <person name="Corre E."/>
            <person name="Pelletier E."/>
            <person name="Niang G."/>
            <person name="Scheremetjew M."/>
            <person name="Finn R."/>
            <person name="Kale V."/>
            <person name="Holt S."/>
            <person name="Cochrane G."/>
            <person name="Meng A."/>
            <person name="Brown T."/>
            <person name="Cohen L."/>
        </authorList>
    </citation>
    <scope>NUCLEOTIDE SEQUENCE</scope>
    <source>
        <strain evidence="3">308</strain>
    </source>
</reference>
<dbReference type="PANTHER" id="PTHR12419:SF10">
    <property type="entry name" value="DEUBIQUITINASE OTUD6B"/>
    <property type="match status" value="1"/>
</dbReference>
<accession>A0A7S1BC89</accession>
<dbReference type="Pfam" id="PF02338">
    <property type="entry name" value="OTU"/>
    <property type="match status" value="1"/>
</dbReference>
<dbReference type="InterPro" id="IPR003323">
    <property type="entry name" value="OTU_dom"/>
</dbReference>
<feature type="region of interest" description="Disordered" evidence="1">
    <location>
        <begin position="129"/>
        <end position="154"/>
    </location>
</feature>
<dbReference type="GO" id="GO:0016579">
    <property type="term" value="P:protein deubiquitination"/>
    <property type="evidence" value="ECO:0007669"/>
    <property type="project" value="TreeGrafter"/>
</dbReference>
<evidence type="ECO:0000256" key="1">
    <source>
        <dbReference type="SAM" id="MobiDB-lite"/>
    </source>
</evidence>
<proteinExistence type="predicted"/>
<evidence type="ECO:0000259" key="2">
    <source>
        <dbReference type="PROSITE" id="PS50802"/>
    </source>
</evidence>
<name>A0A7S1BC89_9STRA</name>
<dbReference type="AlphaFoldDB" id="A0A7S1BC89"/>
<dbReference type="Gene3D" id="3.90.70.80">
    <property type="match status" value="1"/>
</dbReference>
<organism evidence="3">
    <name type="scientific">Corethron hystrix</name>
    <dbReference type="NCBI Taxonomy" id="216773"/>
    <lineage>
        <taxon>Eukaryota</taxon>
        <taxon>Sar</taxon>
        <taxon>Stramenopiles</taxon>
        <taxon>Ochrophyta</taxon>
        <taxon>Bacillariophyta</taxon>
        <taxon>Coscinodiscophyceae</taxon>
        <taxon>Corethrophycidae</taxon>
        <taxon>Corethrales</taxon>
        <taxon>Corethraceae</taxon>
        <taxon>Corethron</taxon>
    </lineage>
</organism>
<dbReference type="SUPFAM" id="SSF54001">
    <property type="entry name" value="Cysteine proteinases"/>
    <property type="match status" value="1"/>
</dbReference>
<evidence type="ECO:0000313" key="3">
    <source>
        <dbReference type="EMBL" id="CAD8881690.1"/>
    </source>
</evidence>
<dbReference type="CDD" id="cd22748">
    <property type="entry name" value="OTU_OTUD6-like"/>
    <property type="match status" value="1"/>
</dbReference>
<protein>
    <recommendedName>
        <fullName evidence="2">OTU domain-containing protein</fullName>
    </recommendedName>
</protein>
<feature type="compositionally biased region" description="Basic residues" evidence="1">
    <location>
        <begin position="137"/>
        <end position="148"/>
    </location>
</feature>
<dbReference type="GO" id="GO:0004843">
    <property type="term" value="F:cysteine-type deubiquitinase activity"/>
    <property type="evidence" value="ECO:0007669"/>
    <property type="project" value="TreeGrafter"/>
</dbReference>
<dbReference type="PROSITE" id="PS50802">
    <property type="entry name" value="OTU"/>
    <property type="match status" value="1"/>
</dbReference>
<dbReference type="EMBL" id="HBFR01012333">
    <property type="protein sequence ID" value="CAD8881690.1"/>
    <property type="molecule type" value="Transcribed_RNA"/>
</dbReference>
<dbReference type="InterPro" id="IPR038765">
    <property type="entry name" value="Papain-like_cys_pep_sf"/>
</dbReference>
<feature type="region of interest" description="Disordered" evidence="1">
    <location>
        <begin position="1"/>
        <end position="58"/>
    </location>
</feature>
<dbReference type="PANTHER" id="PTHR12419">
    <property type="entry name" value="OTU DOMAIN CONTAINING PROTEIN"/>
    <property type="match status" value="1"/>
</dbReference>
<gene>
    <name evidence="3" type="ORF">CHYS00102_LOCUS8878</name>
</gene>
<sequence length="359" mass="38922">MSEPNALPALAAGAVNDGEDETSSDMASRHKKELRGLEMQHRSSLKKISKTAGKGKKGKELLVRAENEYGRTRAELEARHFAERSLKLALKAEADVLSVVDREVSFSTTEKNLDNFKASSDAIPLSTTRSGEDVIARRRSKNKKKKQDRRIAEKKRDESIAAEIASAGPSFREIETEAIVRLNDFNGRSLTIREVGSDGHCLFRAVGLTTGHGEGAYGRIRSICADALSACSEEYAPFAELPNDGTSDYASYVESVRSTSLWGGQLEIRALSAALRVPIVIFSDGSDGGGGALLMGGEFLDDVGEGTNGGGSPDVEEVIQAALSRDGDEDDHIRSPIFLSYHRHYYALGEHYNAVIICK</sequence>